<name>A0A917MYL0_9BACT</name>
<sequence>MNFSIQPVLENERVLLLPLQQSDFEAVYAVAADPAVWAQHPSKDRWKREVFQVFFEGAMASGGAFKIMDKTTGQVAGCTRFYDYNADDNSILIGYTFYGTAWWGKGFNPAVKALMLDYIFQFVDRVYLHVGSNNIRSQIAVGRIGGVKVAEQEVAYFGELPKLNFVYAIDKSSKQDKVL</sequence>
<evidence type="ECO:0000313" key="3">
    <source>
        <dbReference type="Proteomes" id="UP000627292"/>
    </source>
</evidence>
<dbReference type="EMBL" id="BMIB01000003">
    <property type="protein sequence ID" value="GGH70956.1"/>
    <property type="molecule type" value="Genomic_DNA"/>
</dbReference>
<accession>A0A917MYL0</accession>
<comment type="caution">
    <text evidence="2">The sequence shown here is derived from an EMBL/GenBank/DDBJ whole genome shotgun (WGS) entry which is preliminary data.</text>
</comment>
<dbReference type="Pfam" id="PF13302">
    <property type="entry name" value="Acetyltransf_3"/>
    <property type="match status" value="1"/>
</dbReference>
<gene>
    <name evidence="2" type="ORF">GCM10011379_29780</name>
</gene>
<reference evidence="2" key="1">
    <citation type="journal article" date="2014" name="Int. J. Syst. Evol. Microbiol.">
        <title>Complete genome sequence of Corynebacterium casei LMG S-19264T (=DSM 44701T), isolated from a smear-ripened cheese.</title>
        <authorList>
            <consortium name="US DOE Joint Genome Institute (JGI-PGF)"/>
            <person name="Walter F."/>
            <person name="Albersmeier A."/>
            <person name="Kalinowski J."/>
            <person name="Ruckert C."/>
        </authorList>
    </citation>
    <scope>NUCLEOTIDE SEQUENCE</scope>
    <source>
        <strain evidence="2">CGMCC 1.15290</strain>
    </source>
</reference>
<dbReference type="SUPFAM" id="SSF55729">
    <property type="entry name" value="Acyl-CoA N-acyltransferases (Nat)"/>
    <property type="match status" value="1"/>
</dbReference>
<reference evidence="2" key="2">
    <citation type="submission" date="2020-09" db="EMBL/GenBank/DDBJ databases">
        <authorList>
            <person name="Sun Q."/>
            <person name="Zhou Y."/>
        </authorList>
    </citation>
    <scope>NUCLEOTIDE SEQUENCE</scope>
    <source>
        <strain evidence="2">CGMCC 1.15290</strain>
    </source>
</reference>
<organism evidence="2 3">
    <name type="scientific">Filimonas zeae</name>
    <dbReference type="NCBI Taxonomy" id="1737353"/>
    <lineage>
        <taxon>Bacteria</taxon>
        <taxon>Pseudomonadati</taxon>
        <taxon>Bacteroidota</taxon>
        <taxon>Chitinophagia</taxon>
        <taxon>Chitinophagales</taxon>
        <taxon>Chitinophagaceae</taxon>
        <taxon>Filimonas</taxon>
    </lineage>
</organism>
<dbReference type="PANTHER" id="PTHR43610:SF1">
    <property type="entry name" value="N-ACETYLTRANSFERASE DOMAIN-CONTAINING PROTEIN"/>
    <property type="match status" value="1"/>
</dbReference>
<dbReference type="AlphaFoldDB" id="A0A917MYL0"/>
<dbReference type="Gene3D" id="3.40.630.30">
    <property type="match status" value="1"/>
</dbReference>
<dbReference type="Proteomes" id="UP000627292">
    <property type="component" value="Unassembled WGS sequence"/>
</dbReference>
<dbReference type="RefSeq" id="WP_188953589.1">
    <property type="nucleotide sequence ID" value="NZ_BMIB01000003.1"/>
</dbReference>
<evidence type="ECO:0000259" key="1">
    <source>
        <dbReference type="Pfam" id="PF13302"/>
    </source>
</evidence>
<dbReference type="PANTHER" id="PTHR43610">
    <property type="entry name" value="BLL6696 PROTEIN"/>
    <property type="match status" value="1"/>
</dbReference>
<dbReference type="InterPro" id="IPR016181">
    <property type="entry name" value="Acyl_CoA_acyltransferase"/>
</dbReference>
<evidence type="ECO:0000313" key="2">
    <source>
        <dbReference type="EMBL" id="GGH70956.1"/>
    </source>
</evidence>
<protein>
    <submittedName>
        <fullName evidence="2">Acetyltransferase</fullName>
    </submittedName>
</protein>
<dbReference type="GO" id="GO:0016747">
    <property type="term" value="F:acyltransferase activity, transferring groups other than amino-acyl groups"/>
    <property type="evidence" value="ECO:0007669"/>
    <property type="project" value="InterPro"/>
</dbReference>
<keyword evidence="3" id="KW-1185">Reference proteome</keyword>
<dbReference type="InterPro" id="IPR000182">
    <property type="entry name" value="GNAT_dom"/>
</dbReference>
<feature type="domain" description="N-acetyltransferase" evidence="1">
    <location>
        <begin position="13"/>
        <end position="145"/>
    </location>
</feature>
<proteinExistence type="predicted"/>